<evidence type="ECO:0000313" key="5">
    <source>
        <dbReference type="Proteomes" id="UP000614200"/>
    </source>
</evidence>
<name>A0ABR9ZQ03_9FIRM</name>
<organism evidence="4 5">
    <name type="scientific">Fusibacter ferrireducens</name>
    <dbReference type="NCBI Taxonomy" id="2785058"/>
    <lineage>
        <taxon>Bacteria</taxon>
        <taxon>Bacillati</taxon>
        <taxon>Bacillota</taxon>
        <taxon>Clostridia</taxon>
        <taxon>Eubacteriales</taxon>
        <taxon>Eubacteriales Family XII. Incertae Sedis</taxon>
        <taxon>Fusibacter</taxon>
    </lineage>
</organism>
<dbReference type="InterPro" id="IPR000182">
    <property type="entry name" value="GNAT_dom"/>
</dbReference>
<dbReference type="Gene3D" id="3.40.630.30">
    <property type="match status" value="1"/>
</dbReference>
<evidence type="ECO:0000256" key="1">
    <source>
        <dbReference type="ARBA" id="ARBA00022679"/>
    </source>
</evidence>
<dbReference type="InterPro" id="IPR016181">
    <property type="entry name" value="Acyl_CoA_acyltransferase"/>
</dbReference>
<keyword evidence="5" id="KW-1185">Reference proteome</keyword>
<dbReference type="PROSITE" id="PS51186">
    <property type="entry name" value="GNAT"/>
    <property type="match status" value="1"/>
</dbReference>
<sequence length="204" mass="23765">MDLSIKIRNFEEEDFEAVVKILASSFKNKFHALTNLSDEMILQLLKDSGVIDRLPFEGYLVGEIQNQVQGVMLLKWQKQIRPRKERLSFIKLSEKYGVLNICKFLFGFIILQEALDEGECYIEHIAVNSEFRGCGLGTVLLEYGKEWVKKTPDLDQYTLYVAAHNRRAINLYERQGFRVKKSQSSLLTTLLLGEKAWHYMMYIN</sequence>
<gene>
    <name evidence="4" type="ORF">ISU02_03730</name>
</gene>
<evidence type="ECO:0000313" key="4">
    <source>
        <dbReference type="EMBL" id="MBF4692208.1"/>
    </source>
</evidence>
<keyword evidence="1" id="KW-0808">Transferase</keyword>
<comment type="caution">
    <text evidence="4">The sequence shown here is derived from an EMBL/GenBank/DDBJ whole genome shotgun (WGS) entry which is preliminary data.</text>
</comment>
<dbReference type="Pfam" id="PF00583">
    <property type="entry name" value="Acetyltransf_1"/>
    <property type="match status" value="1"/>
</dbReference>
<dbReference type="Proteomes" id="UP000614200">
    <property type="component" value="Unassembled WGS sequence"/>
</dbReference>
<keyword evidence="2" id="KW-0012">Acyltransferase</keyword>
<feature type="domain" description="N-acetyltransferase" evidence="3">
    <location>
        <begin position="5"/>
        <end position="204"/>
    </location>
</feature>
<evidence type="ECO:0000256" key="2">
    <source>
        <dbReference type="ARBA" id="ARBA00023315"/>
    </source>
</evidence>
<proteinExistence type="predicted"/>
<dbReference type="InterPro" id="IPR050680">
    <property type="entry name" value="YpeA/RimI_acetyltransf"/>
</dbReference>
<protein>
    <submittedName>
        <fullName evidence="4">GNAT family N-acetyltransferase</fullName>
    </submittedName>
</protein>
<dbReference type="CDD" id="cd04301">
    <property type="entry name" value="NAT_SF"/>
    <property type="match status" value="1"/>
</dbReference>
<dbReference type="SUPFAM" id="SSF55729">
    <property type="entry name" value="Acyl-CoA N-acyltransferases (Nat)"/>
    <property type="match status" value="1"/>
</dbReference>
<evidence type="ECO:0000259" key="3">
    <source>
        <dbReference type="PROSITE" id="PS51186"/>
    </source>
</evidence>
<dbReference type="EMBL" id="JADKNH010000002">
    <property type="protein sequence ID" value="MBF4692208.1"/>
    <property type="molecule type" value="Genomic_DNA"/>
</dbReference>
<reference evidence="4 5" key="1">
    <citation type="submission" date="2020-11" db="EMBL/GenBank/DDBJ databases">
        <title>Fusibacter basophilias sp. nov.</title>
        <authorList>
            <person name="Qiu D."/>
        </authorList>
    </citation>
    <scope>NUCLEOTIDE SEQUENCE [LARGE SCALE GENOMIC DNA]</scope>
    <source>
        <strain evidence="4 5">Q10-2</strain>
    </source>
</reference>
<dbReference type="PANTHER" id="PTHR43420">
    <property type="entry name" value="ACETYLTRANSFERASE"/>
    <property type="match status" value="1"/>
</dbReference>
<dbReference type="RefSeq" id="WP_194700448.1">
    <property type="nucleotide sequence ID" value="NZ_JADKNH010000002.1"/>
</dbReference>
<accession>A0ABR9ZQ03</accession>